<dbReference type="AlphaFoldDB" id="B6H6I3"/>
<dbReference type="OrthoDB" id="10484396at2759"/>
<organism evidence="1 2">
    <name type="scientific">Penicillium rubens (strain ATCC 28089 / DSM 1075 / NRRL 1951 / Wisconsin 54-1255)</name>
    <name type="common">Penicillium chrysogenum</name>
    <dbReference type="NCBI Taxonomy" id="500485"/>
    <lineage>
        <taxon>Eukaryota</taxon>
        <taxon>Fungi</taxon>
        <taxon>Dikarya</taxon>
        <taxon>Ascomycota</taxon>
        <taxon>Pezizomycotina</taxon>
        <taxon>Eurotiomycetes</taxon>
        <taxon>Eurotiomycetidae</taxon>
        <taxon>Eurotiales</taxon>
        <taxon>Aspergillaceae</taxon>
        <taxon>Penicillium</taxon>
        <taxon>Penicillium chrysogenum species complex</taxon>
    </lineage>
</organism>
<dbReference type="VEuPathDB" id="FungiDB:PCH_Pc15g00370"/>
<dbReference type="HOGENOM" id="CLU_1713898_0_0_1"/>
<evidence type="ECO:0000313" key="1">
    <source>
        <dbReference type="EMBL" id="CAP82923.1"/>
    </source>
</evidence>
<reference evidence="1 2" key="1">
    <citation type="journal article" date="2008" name="Nat. Biotechnol.">
        <title>Genome sequencing and analysis of the filamentous fungus Penicillium chrysogenum.</title>
        <authorList>
            <person name="van den Berg M.A."/>
            <person name="Albang R."/>
            <person name="Albermann K."/>
            <person name="Badger J.H."/>
            <person name="Daran J.-M."/>
            <person name="Driessen A.J.M."/>
            <person name="Garcia-Estrada C."/>
            <person name="Fedorova N.D."/>
            <person name="Harris D.M."/>
            <person name="Heijne W.H.M."/>
            <person name="Joardar V.S."/>
            <person name="Kiel J.A.K.W."/>
            <person name="Kovalchuk A."/>
            <person name="Martin J.F."/>
            <person name="Nierman W.C."/>
            <person name="Nijland J.G."/>
            <person name="Pronk J.T."/>
            <person name="Roubos J.A."/>
            <person name="van der Klei I.J."/>
            <person name="van Peij N.N.M.E."/>
            <person name="Veenhuis M."/>
            <person name="von Doehren H."/>
            <person name="Wagner C."/>
            <person name="Wortman J.R."/>
            <person name="Bovenberg R.A.L."/>
        </authorList>
    </citation>
    <scope>NUCLEOTIDE SEQUENCE [LARGE SCALE GENOMIC DNA]</scope>
    <source>
        <strain evidence="2">ATCC 28089 / DSM 1075 / NRRL 1951 / Wisconsin 54-1255</strain>
    </source>
</reference>
<accession>B6H6I3</accession>
<gene>
    <name evidence="1" type="ORF">Pc15g00370</name>
    <name evidence="1" type="ORF">PCH_Pc15g00370</name>
</gene>
<proteinExistence type="predicted"/>
<dbReference type="Proteomes" id="UP000000724">
    <property type="component" value="Contig Pc00c15"/>
</dbReference>
<keyword evidence="2" id="KW-1185">Reference proteome</keyword>
<sequence>MAPGLDTQRTQSEAWTHVWLSPFGLRNHAAVERATIITRPMTRLQLLNFIKAQPRVEIAWCLTRMLVWAESGRGVGELGWRAQRRQPLLGGISSLDECYRMPGSFDGAGGRTSNRLSGAAWHNEGGVDESSYLDAGAPGAGLPEAELAGGGSI</sequence>
<dbReference type="EMBL" id="AM920430">
    <property type="protein sequence ID" value="CAP82923.1"/>
    <property type="molecule type" value="Genomic_DNA"/>
</dbReference>
<evidence type="ECO:0000313" key="2">
    <source>
        <dbReference type="Proteomes" id="UP000000724"/>
    </source>
</evidence>
<name>B6H6I3_PENRW</name>
<protein>
    <submittedName>
        <fullName evidence="1">Uncharacterized protein</fullName>
    </submittedName>
</protein>